<feature type="transmembrane region" description="Helical" evidence="2">
    <location>
        <begin position="269"/>
        <end position="287"/>
    </location>
</feature>
<dbReference type="EMBL" id="JBFATE010000016">
    <property type="protein sequence ID" value="MEV5249502.1"/>
    <property type="molecule type" value="Genomic_DNA"/>
</dbReference>
<evidence type="ECO:0000256" key="2">
    <source>
        <dbReference type="SAM" id="Phobius"/>
    </source>
</evidence>
<gene>
    <name evidence="3" type="ORF">AB0K95_30175</name>
</gene>
<feature type="transmembrane region" description="Helical" evidence="2">
    <location>
        <begin position="115"/>
        <end position="136"/>
    </location>
</feature>
<feature type="transmembrane region" description="Helical" evidence="2">
    <location>
        <begin position="44"/>
        <end position="67"/>
    </location>
</feature>
<sequence length="330" mass="33891">MRILLGSLSLTLFAQTAFWLMYDVIVQGIPDVWSVWATGTTSGLSAATSLDLGLAALQLAAGCAALLRIRGAGGLLVIACAATVAFRAPVVWYLLLDSSTDPWFGGLEDPSLAVVGTTCIVALVISLAQACLLLKARQLEHEAAAREAALTDGIRPVKVTATASCVLLSVLNCFYICRNALTAVDVGPGVLADLLVGKGAGRAVLGVSSPWQWTCLIVMCGVGMVLAGKRRPIATGFSLGLAVLMMPTAFAKLWGAAASDTLLDTPVGTLQSLVELIGSAAVLALIASDLRNDSRPELPGDSDDVEATASPGTAPATLRDAESAADVAET</sequence>
<feature type="transmembrane region" description="Helical" evidence="2">
    <location>
        <begin position="210"/>
        <end position="227"/>
    </location>
</feature>
<feature type="transmembrane region" description="Helical" evidence="2">
    <location>
        <begin position="157"/>
        <end position="181"/>
    </location>
</feature>
<feature type="transmembrane region" description="Helical" evidence="2">
    <location>
        <begin position="239"/>
        <end position="257"/>
    </location>
</feature>
<proteinExistence type="predicted"/>
<dbReference type="Proteomes" id="UP001552527">
    <property type="component" value="Unassembled WGS sequence"/>
</dbReference>
<accession>A0ABV3JNH2</accession>
<evidence type="ECO:0000313" key="3">
    <source>
        <dbReference type="EMBL" id="MEV5249502.1"/>
    </source>
</evidence>
<protein>
    <submittedName>
        <fullName evidence="3">Uncharacterized protein</fullName>
    </submittedName>
</protein>
<reference evidence="3 4" key="1">
    <citation type="submission" date="2024-06" db="EMBL/GenBank/DDBJ databases">
        <title>The Natural Products Discovery Center: Release of the First 8490 Sequenced Strains for Exploring Actinobacteria Biosynthetic Diversity.</title>
        <authorList>
            <person name="Kalkreuter E."/>
            <person name="Kautsar S.A."/>
            <person name="Yang D."/>
            <person name="Bader C.D."/>
            <person name="Teijaro C.N."/>
            <person name="Fluegel L."/>
            <person name="Davis C.M."/>
            <person name="Simpson J.R."/>
            <person name="Lauterbach L."/>
            <person name="Steele A.D."/>
            <person name="Gui C."/>
            <person name="Meng S."/>
            <person name="Li G."/>
            <person name="Viehrig K."/>
            <person name="Ye F."/>
            <person name="Su P."/>
            <person name="Kiefer A.F."/>
            <person name="Nichols A."/>
            <person name="Cepeda A.J."/>
            <person name="Yan W."/>
            <person name="Fan B."/>
            <person name="Jiang Y."/>
            <person name="Adhikari A."/>
            <person name="Zheng C.-J."/>
            <person name="Schuster L."/>
            <person name="Cowan T.M."/>
            <person name="Smanski M.J."/>
            <person name="Chevrette M.G."/>
            <person name="De Carvalho L.P.S."/>
            <person name="Shen B."/>
        </authorList>
    </citation>
    <scope>NUCLEOTIDE SEQUENCE [LARGE SCALE GENOMIC DNA]</scope>
    <source>
        <strain evidence="3 4">NPDC052768</strain>
    </source>
</reference>
<dbReference type="RefSeq" id="WP_364026642.1">
    <property type="nucleotide sequence ID" value="NZ_JBFATD010000016.1"/>
</dbReference>
<keyword evidence="4" id="KW-1185">Reference proteome</keyword>
<comment type="caution">
    <text evidence="3">The sequence shown here is derived from an EMBL/GenBank/DDBJ whole genome shotgun (WGS) entry which is preliminary data.</text>
</comment>
<evidence type="ECO:0000313" key="4">
    <source>
        <dbReference type="Proteomes" id="UP001552527"/>
    </source>
</evidence>
<organism evidence="3 4">
    <name type="scientific">Streptomyces werraensis</name>
    <dbReference type="NCBI Taxonomy" id="68284"/>
    <lineage>
        <taxon>Bacteria</taxon>
        <taxon>Bacillati</taxon>
        <taxon>Actinomycetota</taxon>
        <taxon>Actinomycetes</taxon>
        <taxon>Kitasatosporales</taxon>
        <taxon>Streptomycetaceae</taxon>
        <taxon>Streptomyces</taxon>
    </lineage>
</organism>
<feature type="transmembrane region" description="Helical" evidence="2">
    <location>
        <begin position="74"/>
        <end position="95"/>
    </location>
</feature>
<keyword evidence="2" id="KW-1133">Transmembrane helix</keyword>
<keyword evidence="2" id="KW-0812">Transmembrane</keyword>
<keyword evidence="2" id="KW-0472">Membrane</keyword>
<feature type="region of interest" description="Disordered" evidence="1">
    <location>
        <begin position="294"/>
        <end position="330"/>
    </location>
</feature>
<name>A0ABV3JNH2_9ACTN</name>
<evidence type="ECO:0000256" key="1">
    <source>
        <dbReference type="SAM" id="MobiDB-lite"/>
    </source>
</evidence>